<name>A0A1B2DX21_9BACL</name>
<dbReference type="Pfam" id="PF01547">
    <property type="entry name" value="SBP_bac_1"/>
    <property type="match status" value="1"/>
</dbReference>
<dbReference type="PANTHER" id="PTHR43649:SF17">
    <property type="entry name" value="ABC TRANSPORTER SOLUTE BINDING PROTEIN-SUGAR TRANSPORT"/>
    <property type="match status" value="1"/>
</dbReference>
<dbReference type="RefSeq" id="WP_099477071.1">
    <property type="nucleotide sequence ID" value="NZ_CP016809.1"/>
</dbReference>
<dbReference type="PANTHER" id="PTHR43649">
    <property type="entry name" value="ARABINOSE-BINDING PROTEIN-RELATED"/>
    <property type="match status" value="1"/>
</dbReference>
<dbReference type="Gene3D" id="3.40.190.10">
    <property type="entry name" value="Periplasmic binding protein-like II"/>
    <property type="match status" value="2"/>
</dbReference>
<dbReference type="InterPro" id="IPR050490">
    <property type="entry name" value="Bact_solute-bd_prot1"/>
</dbReference>
<proteinExistence type="predicted"/>
<keyword evidence="2" id="KW-0732">Signal</keyword>
<feature type="region of interest" description="Disordered" evidence="1">
    <location>
        <begin position="27"/>
        <end position="61"/>
    </location>
</feature>
<protein>
    <submittedName>
        <fullName evidence="3">ABC transporter substrate-binding protein</fullName>
    </submittedName>
</protein>
<dbReference type="AlphaFoldDB" id="A0A1B2DX21"/>
<dbReference type="EMBL" id="CP016809">
    <property type="protein sequence ID" value="ANY72278.1"/>
    <property type="molecule type" value="Genomic_DNA"/>
</dbReference>
<feature type="chain" id="PRO_5038402550" evidence="2">
    <location>
        <begin position="22"/>
        <end position="514"/>
    </location>
</feature>
<evidence type="ECO:0000256" key="1">
    <source>
        <dbReference type="SAM" id="MobiDB-lite"/>
    </source>
</evidence>
<dbReference type="KEGG" id="pib:BBD41_06560"/>
<organism evidence="3">
    <name type="scientific">Paenibacillus ihbetae</name>
    <dbReference type="NCBI Taxonomy" id="1870820"/>
    <lineage>
        <taxon>Bacteria</taxon>
        <taxon>Bacillati</taxon>
        <taxon>Bacillota</taxon>
        <taxon>Bacilli</taxon>
        <taxon>Bacillales</taxon>
        <taxon>Paenibacillaceae</taxon>
        <taxon>Paenibacillus</taxon>
    </lineage>
</organism>
<dbReference type="SUPFAM" id="SSF53850">
    <property type="entry name" value="Periplasmic binding protein-like II"/>
    <property type="match status" value="1"/>
</dbReference>
<dbReference type="PROSITE" id="PS51257">
    <property type="entry name" value="PROKAR_LIPOPROTEIN"/>
    <property type="match status" value="1"/>
</dbReference>
<dbReference type="InterPro" id="IPR006059">
    <property type="entry name" value="SBP"/>
</dbReference>
<reference evidence="3" key="1">
    <citation type="submission" date="2016-08" db="EMBL/GenBank/DDBJ databases">
        <title>Complete Genome Seqeunce of Paenibacillus sp. nov. IHBB 9852 from high altitute lake of Indian trans-Himalayas.</title>
        <authorList>
            <person name="Kiran S."/>
            <person name="Swarnkar M.K."/>
            <person name="Rana A."/>
            <person name="Tewari R."/>
            <person name="Gulati A."/>
        </authorList>
    </citation>
    <scope>NUCLEOTIDE SEQUENCE [LARGE SCALE GENOMIC DNA]</scope>
    <source>
        <strain evidence="3">IHBB 9852</strain>
    </source>
</reference>
<feature type="signal peptide" evidence="2">
    <location>
        <begin position="1"/>
        <end position="21"/>
    </location>
</feature>
<evidence type="ECO:0000256" key="2">
    <source>
        <dbReference type="SAM" id="SignalP"/>
    </source>
</evidence>
<gene>
    <name evidence="3" type="ORF">BBD41_06560</name>
</gene>
<sequence length="514" mass="56403">MIKKKKSAVLTAILGFTLALSACGGGGGTGTNTPSATPSDPPATTPAENGGDKGTQGGEKPGLRMIMQYGLFDPKTEYVAKYIEERTGYKVEYELLPAENADEKLNLLVSSKDNYDLVKLNAPQFYNLASAGALEPIDELLESHGNYITQSIKPESFGSATIDGKIYGIPETGSGVSVGEALVVRQDWMDELGLSTPTNTDELYTVLKTIKEKKNVIPLTMSKESASLYGDIATTFGILTDWKEVDGKLVHRAEQPEMKEYITYMNKLYKEGLLDTEMPVNTAQKSIEKFSGGKAAMYKLAWWNAGTTIAALKKNFPEAKTSVIPYLKGKDGKAVVGAKANTTWYIAILKSSKNKEAAMDFLNAKMEPETFKGIAIGEEGVHHEVKDDKYYPILPKFNDDLNNASAFLTGVDEEKYPIYWQARVRKDPILQEHFETFQKNAEGLIVVDPMSPAPPIDAVSKNFLKLTTLLDDNVLQFISGAKPIDSYDQFLAQWRAEGGADMVAAANEWFQSTK</sequence>
<evidence type="ECO:0000313" key="3">
    <source>
        <dbReference type="EMBL" id="ANY72278.1"/>
    </source>
</evidence>
<accession>A0A1B2DX21</accession>